<name>A0A8J6M770_9FIRM</name>
<reference evidence="1" key="1">
    <citation type="submission" date="2020-08" db="EMBL/GenBank/DDBJ databases">
        <title>Genome public.</title>
        <authorList>
            <person name="Liu C."/>
            <person name="Sun Q."/>
        </authorList>
    </citation>
    <scope>NUCLEOTIDE SEQUENCE</scope>
    <source>
        <strain evidence="1">NSJ-52</strain>
    </source>
</reference>
<protein>
    <submittedName>
        <fullName evidence="1">Uncharacterized protein</fullName>
    </submittedName>
</protein>
<sequence length="243" mass="26969">MEDLRFYPTQSSQCAIDRAISIKAGAAELLYVYIDVEPIGFNRGFYTVDVRYFYRVTADAFVGAARPVQICGLCVFDKRVILFGSEGNAKVFSSEVVFDGLDEQNIMKSNLPTAVVEAVDPIVLNMKLVDVCECRPCDCELTEIPPCICACFGSDLCFGNDGKRVYVTLGQFSIIRLERETQLLMPVYDYCMPEKECGCGGGSCEDDPCEIFRHVKFPVNEFFPPNAMGAPCDNYQSVKGCCT</sequence>
<dbReference type="AlphaFoldDB" id="A0A8J6M770"/>
<organism evidence="1 2">
    <name type="scientific">Lawsonibacter faecis</name>
    <dbReference type="NCBI Taxonomy" id="2763052"/>
    <lineage>
        <taxon>Bacteria</taxon>
        <taxon>Bacillati</taxon>
        <taxon>Bacillota</taxon>
        <taxon>Clostridia</taxon>
        <taxon>Eubacteriales</taxon>
        <taxon>Oscillospiraceae</taxon>
        <taxon>Lawsonibacter</taxon>
    </lineage>
</organism>
<evidence type="ECO:0000313" key="1">
    <source>
        <dbReference type="EMBL" id="MBC5736112.1"/>
    </source>
</evidence>
<keyword evidence="2" id="KW-1185">Reference proteome</keyword>
<dbReference type="EMBL" id="JACOPQ010000002">
    <property type="protein sequence ID" value="MBC5736112.1"/>
    <property type="molecule type" value="Genomic_DNA"/>
</dbReference>
<evidence type="ECO:0000313" key="2">
    <source>
        <dbReference type="Proteomes" id="UP000607645"/>
    </source>
</evidence>
<accession>A0A8J6M770</accession>
<comment type="caution">
    <text evidence="1">The sequence shown here is derived from an EMBL/GenBank/DDBJ whole genome shotgun (WGS) entry which is preliminary data.</text>
</comment>
<dbReference type="Proteomes" id="UP000607645">
    <property type="component" value="Unassembled WGS sequence"/>
</dbReference>
<proteinExistence type="predicted"/>
<gene>
    <name evidence="1" type="ORF">H8S62_03690</name>
</gene>